<dbReference type="PANTHER" id="PTHR32294:SF4">
    <property type="entry name" value="ERROR-PRONE DNA POLYMERASE"/>
    <property type="match status" value="1"/>
</dbReference>
<dbReference type="PANTHER" id="PTHR32294">
    <property type="entry name" value="DNA POLYMERASE III SUBUNIT ALPHA"/>
    <property type="match status" value="1"/>
</dbReference>
<dbReference type="SUPFAM" id="SSF89550">
    <property type="entry name" value="PHP domain-like"/>
    <property type="match status" value="1"/>
</dbReference>
<feature type="non-terminal residue" evidence="2">
    <location>
        <position position="1"/>
    </location>
</feature>
<reference evidence="2" key="1">
    <citation type="submission" date="2018-05" db="EMBL/GenBank/DDBJ databases">
        <authorList>
            <person name="Lanie J.A."/>
            <person name="Ng W.-L."/>
            <person name="Kazmierczak K.M."/>
            <person name="Andrzejewski T.M."/>
            <person name="Davidsen T.M."/>
            <person name="Wayne K.J."/>
            <person name="Tettelin H."/>
            <person name="Glass J.I."/>
            <person name="Rusch D."/>
            <person name="Podicherti R."/>
            <person name="Tsui H.-C.T."/>
            <person name="Winkler M.E."/>
        </authorList>
    </citation>
    <scope>NUCLEOTIDE SEQUENCE</scope>
</reference>
<dbReference type="Gene3D" id="3.20.20.140">
    <property type="entry name" value="Metal-dependent hydrolases"/>
    <property type="match status" value="1"/>
</dbReference>
<evidence type="ECO:0000313" key="2">
    <source>
        <dbReference type="EMBL" id="SVC87985.1"/>
    </source>
</evidence>
<organism evidence="2">
    <name type="scientific">marine metagenome</name>
    <dbReference type="NCBI Taxonomy" id="408172"/>
    <lineage>
        <taxon>unclassified sequences</taxon>
        <taxon>metagenomes</taxon>
        <taxon>ecological metagenomes</taxon>
    </lineage>
</organism>
<protein>
    <recommendedName>
        <fullName evidence="1">Polymerase/histidinol phosphatase N-terminal domain-containing protein</fullName>
    </recommendedName>
</protein>
<evidence type="ECO:0000259" key="1">
    <source>
        <dbReference type="SMART" id="SM00481"/>
    </source>
</evidence>
<accession>A0A382QSZ5</accession>
<dbReference type="InterPro" id="IPR004013">
    <property type="entry name" value="PHP_dom"/>
</dbReference>
<dbReference type="InterPro" id="IPR003141">
    <property type="entry name" value="Pol/His_phosphatase_N"/>
</dbReference>
<dbReference type="InterPro" id="IPR004805">
    <property type="entry name" value="DnaE2/DnaE/PolC"/>
</dbReference>
<dbReference type="InterPro" id="IPR016195">
    <property type="entry name" value="Pol/histidinol_Pase-like"/>
</dbReference>
<dbReference type="SMART" id="SM00481">
    <property type="entry name" value="POLIIIAc"/>
    <property type="match status" value="1"/>
</dbReference>
<gene>
    <name evidence="2" type="ORF">METZ01_LOCUS340839</name>
</gene>
<dbReference type="GO" id="GO:0008408">
    <property type="term" value="F:3'-5' exonuclease activity"/>
    <property type="evidence" value="ECO:0007669"/>
    <property type="project" value="InterPro"/>
</dbReference>
<dbReference type="AlphaFoldDB" id="A0A382QSZ5"/>
<dbReference type="EMBL" id="UINC01116325">
    <property type="protein sequence ID" value="SVC87985.1"/>
    <property type="molecule type" value="Genomic_DNA"/>
</dbReference>
<sequence length="146" mass="15765">VSYVPLWCKSNFSFLEGASHPEELVEQVHANGLRSLALTDRDGIYGVVRAYVKAQELGVHLIIGAEVTVSDPVCPSTCILLALNSTGYTNLCRLITGGRLRSPKGESSVTWSEIFDQSEGLIALWGGDRSALVRSGSTETQKQALQ</sequence>
<dbReference type="Pfam" id="PF02811">
    <property type="entry name" value="PHP"/>
    <property type="match status" value="1"/>
</dbReference>
<feature type="non-terminal residue" evidence="2">
    <location>
        <position position="146"/>
    </location>
</feature>
<proteinExistence type="predicted"/>
<feature type="domain" description="Polymerase/histidinol phosphatase N-terminal" evidence="1">
    <location>
        <begin position="4"/>
        <end position="71"/>
    </location>
</feature>
<name>A0A382QSZ5_9ZZZZ</name>
<dbReference type="GO" id="GO:0006260">
    <property type="term" value="P:DNA replication"/>
    <property type="evidence" value="ECO:0007669"/>
    <property type="project" value="InterPro"/>
</dbReference>